<dbReference type="Proteomes" id="UP000054783">
    <property type="component" value="Unassembled WGS sequence"/>
</dbReference>
<gene>
    <name evidence="2" type="ORF">T12_3217</name>
</gene>
<keyword evidence="3" id="KW-1185">Reference proteome</keyword>
<feature type="non-terminal residue" evidence="2">
    <location>
        <position position="959"/>
    </location>
</feature>
<feature type="domain" description="Apple" evidence="1">
    <location>
        <begin position="600"/>
        <end position="680"/>
    </location>
</feature>
<accession>A0A0V1AGP3</accession>
<sequence>LTIAFNKHHKLIFMFNKSILPDIKLIFIAIFQNVKQMLFTSNFYEENMLCLLESKPLDNHSEVLSSMFTTTVGECIAKCNEANNPCNSVYYVHNAADERNVCYHLIYKIQAGSDLTKNNEKFLYYIQKCDLASNGTVSTNATSNSVNKVHLPLFKLNCYLEQQSLSLAMNSTFIGQEFSMNNDLCAYYCHIRNSCNAIFFMAEENICKLYHSEIDDRISVSTQEEYYEFYLMLGCIDDAVSATTILLTDSYGNRHTLSFRAPDEDFIPFYNDYDANELENNEEIVHIFHFHIQCKAMQMSPSEAKEFKLHSRIHSVLSLNMCMHHCLSTGSNWVFRAVVYHKEKKICELYTKNVNGSSILSDEEQKMIKLYNCFKDREYERINNPEPLNIFFEELGKVCVVEFYKGRELSMWSLIGKISNTKNLKKCLLECLFKRFTEDCLAVGFGMNSECSLFRKDSFSNDIKLQQDSIFAELLILFWTTSEQTRFVTHFSEENLSCLLEHRHLKQSETSVLEKLPLSTLTDCIVACYLRNRSGFCNEIYFSKSKLICYFIEQQEDPFEDTDEEHRKKNLLNDEKIQKKSHNFDTLKSYVILHDVSQICYLEQRSLKETENAIAFRNITSSSLFACIYFCQQWGSFAHCNAVSYSLETGACILYHDYVPVLQRSSVESSSTKFYSVILCLDISIEVISIEIIKGTNFNFECSTEIIPEQRGIVSEDFESQPFSSRGSEWMEYIASFGSRSAFLTANLYEFYEICKIKEVDPKSVKNLILHKSYPRVNSLNTCLHKCRRAISEWPYRAVHYSPEKKYCHIYVKSNGTSVNVTLEADEQFVELQTCFTDRRYDRANNPDALVFYIKSQGEVCLVEFYRKVFLNHWKTINYIMNATNIIECLSWCRHYDNRDECSAINFAVDGKCRLLKKLYRRVSYRTLRKSVFDYVQFYHMVALSSQRSHSINMFPIKK</sequence>
<organism evidence="2 3">
    <name type="scientific">Trichinella patagoniensis</name>
    <dbReference type="NCBI Taxonomy" id="990121"/>
    <lineage>
        <taxon>Eukaryota</taxon>
        <taxon>Metazoa</taxon>
        <taxon>Ecdysozoa</taxon>
        <taxon>Nematoda</taxon>
        <taxon>Enoplea</taxon>
        <taxon>Dorylaimia</taxon>
        <taxon>Trichinellida</taxon>
        <taxon>Trichinellidae</taxon>
        <taxon>Trichinella</taxon>
    </lineage>
</organism>
<evidence type="ECO:0000313" key="3">
    <source>
        <dbReference type="Proteomes" id="UP000054783"/>
    </source>
</evidence>
<dbReference type="AlphaFoldDB" id="A0A0V1AGP3"/>
<dbReference type="InterPro" id="IPR003609">
    <property type="entry name" value="Pan_app"/>
</dbReference>
<feature type="domain" description="Apple" evidence="1">
    <location>
        <begin position="50"/>
        <end position="129"/>
    </location>
</feature>
<proteinExistence type="predicted"/>
<evidence type="ECO:0000313" key="2">
    <source>
        <dbReference type="EMBL" id="KRY23837.1"/>
    </source>
</evidence>
<dbReference type="SMART" id="SM00473">
    <property type="entry name" value="PAN_AP"/>
    <property type="match status" value="5"/>
</dbReference>
<feature type="non-terminal residue" evidence="2">
    <location>
        <position position="1"/>
    </location>
</feature>
<evidence type="ECO:0000259" key="1">
    <source>
        <dbReference type="PROSITE" id="PS50948"/>
    </source>
</evidence>
<protein>
    <recommendedName>
        <fullName evidence="1">Apple domain-containing protein</fullName>
    </recommendedName>
</protein>
<reference evidence="2 3" key="1">
    <citation type="submission" date="2015-01" db="EMBL/GenBank/DDBJ databases">
        <title>Evolution of Trichinella species and genotypes.</title>
        <authorList>
            <person name="Korhonen P.K."/>
            <person name="Edoardo P."/>
            <person name="Giuseppe L.R."/>
            <person name="Gasser R.B."/>
        </authorList>
    </citation>
    <scope>NUCLEOTIDE SEQUENCE [LARGE SCALE GENOMIC DNA]</scope>
    <source>
        <strain evidence="2">ISS2496</strain>
    </source>
</reference>
<dbReference type="Gene3D" id="3.50.4.10">
    <property type="entry name" value="Hepatocyte Growth Factor"/>
    <property type="match status" value="1"/>
</dbReference>
<comment type="caution">
    <text evidence="2">The sequence shown here is derived from an EMBL/GenBank/DDBJ whole genome shotgun (WGS) entry which is preliminary data.</text>
</comment>
<dbReference type="PROSITE" id="PS50948">
    <property type="entry name" value="PAN"/>
    <property type="match status" value="2"/>
</dbReference>
<dbReference type="OrthoDB" id="5918154at2759"/>
<dbReference type="EMBL" id="JYDQ01000001">
    <property type="protein sequence ID" value="KRY23837.1"/>
    <property type="molecule type" value="Genomic_DNA"/>
</dbReference>
<name>A0A0V1AGP3_9BILA</name>